<protein>
    <submittedName>
        <fullName evidence="2">Uncharacterized protein</fullName>
    </submittedName>
</protein>
<dbReference type="Proteomes" id="UP000232323">
    <property type="component" value="Unassembled WGS sequence"/>
</dbReference>
<keyword evidence="1" id="KW-0175">Coiled coil</keyword>
<comment type="caution">
    <text evidence="2">The sequence shown here is derived from an EMBL/GenBank/DDBJ whole genome shotgun (WGS) entry which is preliminary data.</text>
</comment>
<evidence type="ECO:0000313" key="3">
    <source>
        <dbReference type="Proteomes" id="UP000232323"/>
    </source>
</evidence>
<dbReference type="EMBL" id="BEGY01000117">
    <property type="protein sequence ID" value="GAX84149.1"/>
    <property type="molecule type" value="Genomic_DNA"/>
</dbReference>
<gene>
    <name evidence="2" type="ORF">CEUSTIGMA_g11572.t1</name>
</gene>
<dbReference type="AlphaFoldDB" id="A0A250XMJ6"/>
<keyword evidence="3" id="KW-1185">Reference proteome</keyword>
<name>A0A250XMJ6_9CHLO</name>
<sequence>MLTNFSSSSYCRASFSGRNVVNRLPKPDRYVTAQSVPQFFAAIAASVLFVSTSPSTPMVPQLQEEDVEEILADKQLEYILQQQDIVKKAQIEARRQELKIKITSVETALSQKITEERAGAVSAKAKGEENKYKELEARTAELEEQVAKFRSAAAKAGSQLDRVEMLERARTAAGQQAIRKALSSVMSAP</sequence>
<evidence type="ECO:0000313" key="2">
    <source>
        <dbReference type="EMBL" id="GAX84149.1"/>
    </source>
</evidence>
<evidence type="ECO:0000256" key="1">
    <source>
        <dbReference type="SAM" id="Coils"/>
    </source>
</evidence>
<accession>A0A250XMJ6</accession>
<dbReference type="OrthoDB" id="541676at2759"/>
<organism evidence="2 3">
    <name type="scientific">Chlamydomonas eustigma</name>
    <dbReference type="NCBI Taxonomy" id="1157962"/>
    <lineage>
        <taxon>Eukaryota</taxon>
        <taxon>Viridiplantae</taxon>
        <taxon>Chlorophyta</taxon>
        <taxon>core chlorophytes</taxon>
        <taxon>Chlorophyceae</taxon>
        <taxon>CS clade</taxon>
        <taxon>Chlamydomonadales</taxon>
        <taxon>Chlamydomonadaceae</taxon>
        <taxon>Chlamydomonas</taxon>
    </lineage>
</organism>
<reference evidence="2 3" key="1">
    <citation type="submission" date="2017-08" db="EMBL/GenBank/DDBJ databases">
        <title>Acidophilic green algal genome provides insights into adaptation to an acidic environment.</title>
        <authorList>
            <person name="Hirooka S."/>
            <person name="Hirose Y."/>
            <person name="Kanesaki Y."/>
            <person name="Higuchi S."/>
            <person name="Fujiwara T."/>
            <person name="Onuma R."/>
            <person name="Era A."/>
            <person name="Ohbayashi R."/>
            <person name="Uzuka A."/>
            <person name="Nozaki H."/>
            <person name="Yoshikawa H."/>
            <person name="Miyagishima S.Y."/>
        </authorList>
    </citation>
    <scope>NUCLEOTIDE SEQUENCE [LARGE SCALE GENOMIC DNA]</scope>
    <source>
        <strain evidence="2 3">NIES-2499</strain>
    </source>
</reference>
<feature type="coiled-coil region" evidence="1">
    <location>
        <begin position="88"/>
        <end position="152"/>
    </location>
</feature>
<proteinExistence type="predicted"/>